<evidence type="ECO:0000256" key="1">
    <source>
        <dbReference type="SAM" id="Phobius"/>
    </source>
</evidence>
<dbReference type="AlphaFoldDB" id="A0A067M8A5"/>
<reference evidence="3" key="1">
    <citation type="journal article" date="2014" name="Proc. Natl. Acad. Sci. U.S.A.">
        <title>Extensive sampling of basidiomycete genomes demonstrates inadequacy of the white-rot/brown-rot paradigm for wood decay fungi.</title>
        <authorList>
            <person name="Riley R."/>
            <person name="Salamov A.A."/>
            <person name="Brown D.W."/>
            <person name="Nagy L.G."/>
            <person name="Floudas D."/>
            <person name="Held B.W."/>
            <person name="Levasseur A."/>
            <person name="Lombard V."/>
            <person name="Morin E."/>
            <person name="Otillar R."/>
            <person name="Lindquist E.A."/>
            <person name="Sun H."/>
            <person name="LaButti K.M."/>
            <person name="Schmutz J."/>
            <person name="Jabbour D."/>
            <person name="Luo H."/>
            <person name="Baker S.E."/>
            <person name="Pisabarro A.G."/>
            <person name="Walton J.D."/>
            <person name="Blanchette R.A."/>
            <person name="Henrissat B."/>
            <person name="Martin F."/>
            <person name="Cullen D."/>
            <person name="Hibbett D.S."/>
            <person name="Grigoriev I.V."/>
        </authorList>
    </citation>
    <scope>NUCLEOTIDE SEQUENCE [LARGE SCALE GENOMIC DNA]</scope>
    <source>
        <strain evidence="3">FD-172 SS1</strain>
    </source>
</reference>
<protein>
    <recommendedName>
        <fullName evidence="4">EXPERA domain-containing protein</fullName>
    </recommendedName>
</protein>
<name>A0A067M8A5_BOTB1</name>
<evidence type="ECO:0000313" key="3">
    <source>
        <dbReference type="Proteomes" id="UP000027195"/>
    </source>
</evidence>
<keyword evidence="1" id="KW-1133">Transmembrane helix</keyword>
<organism evidence="2 3">
    <name type="scientific">Botryobasidium botryosum (strain FD-172 SS1)</name>
    <dbReference type="NCBI Taxonomy" id="930990"/>
    <lineage>
        <taxon>Eukaryota</taxon>
        <taxon>Fungi</taxon>
        <taxon>Dikarya</taxon>
        <taxon>Basidiomycota</taxon>
        <taxon>Agaricomycotina</taxon>
        <taxon>Agaricomycetes</taxon>
        <taxon>Cantharellales</taxon>
        <taxon>Botryobasidiaceae</taxon>
        <taxon>Botryobasidium</taxon>
    </lineage>
</organism>
<dbReference type="HOGENOM" id="CLU_076143_2_1_1"/>
<dbReference type="OrthoDB" id="60858at2759"/>
<keyword evidence="3" id="KW-1185">Reference proteome</keyword>
<accession>A0A067M8A5</accession>
<keyword evidence="1" id="KW-0472">Membrane</keyword>
<feature type="transmembrane region" description="Helical" evidence="1">
    <location>
        <begin position="103"/>
        <end position="122"/>
    </location>
</feature>
<keyword evidence="1" id="KW-0812">Transmembrane</keyword>
<dbReference type="STRING" id="930990.A0A067M8A5"/>
<dbReference type="PANTHER" id="PTHR37919:SF2">
    <property type="entry name" value="EXPERA DOMAIN-CONTAINING PROTEIN"/>
    <property type="match status" value="1"/>
</dbReference>
<evidence type="ECO:0008006" key="4">
    <source>
        <dbReference type="Google" id="ProtNLM"/>
    </source>
</evidence>
<dbReference type="PANTHER" id="PTHR37919">
    <property type="entry name" value="PROTEIN CBG05606"/>
    <property type="match status" value="1"/>
</dbReference>
<proteinExistence type="predicted"/>
<sequence>MAGGDLHWIWSLYDIYARVDHGYGWPSFNKGDGFTSAQGLLNLVECVINFTFVYYKHILGSPIAPLIGFSGALLTLAKTFLYFFNDYFCGFCHTKHNTMADYLLVYVLPNSLWILFPALITYKLGKELASTLVRAEQQSQRIKSK</sequence>
<feature type="transmembrane region" description="Helical" evidence="1">
    <location>
        <begin position="63"/>
        <end position="83"/>
    </location>
</feature>
<evidence type="ECO:0000313" key="2">
    <source>
        <dbReference type="EMBL" id="KDQ08102.1"/>
    </source>
</evidence>
<dbReference type="EMBL" id="KL198095">
    <property type="protein sequence ID" value="KDQ08102.1"/>
    <property type="molecule type" value="Genomic_DNA"/>
</dbReference>
<dbReference type="InParanoid" id="A0A067M8A5"/>
<gene>
    <name evidence="2" type="ORF">BOTBODRAFT_38211</name>
</gene>
<dbReference type="Proteomes" id="UP000027195">
    <property type="component" value="Unassembled WGS sequence"/>
</dbReference>